<reference evidence="2" key="1">
    <citation type="submission" date="2023-05" db="EMBL/GenBank/DDBJ databases">
        <authorList>
            <person name="Huff M."/>
        </authorList>
    </citation>
    <scope>NUCLEOTIDE SEQUENCE</scope>
</reference>
<evidence type="ECO:0000313" key="3">
    <source>
        <dbReference type="Proteomes" id="UP000834106"/>
    </source>
</evidence>
<organism evidence="2 3">
    <name type="scientific">Fraxinus pennsylvanica</name>
    <dbReference type="NCBI Taxonomy" id="56036"/>
    <lineage>
        <taxon>Eukaryota</taxon>
        <taxon>Viridiplantae</taxon>
        <taxon>Streptophyta</taxon>
        <taxon>Embryophyta</taxon>
        <taxon>Tracheophyta</taxon>
        <taxon>Spermatophyta</taxon>
        <taxon>Magnoliopsida</taxon>
        <taxon>eudicotyledons</taxon>
        <taxon>Gunneridae</taxon>
        <taxon>Pentapetalae</taxon>
        <taxon>asterids</taxon>
        <taxon>lamiids</taxon>
        <taxon>Lamiales</taxon>
        <taxon>Oleaceae</taxon>
        <taxon>Oleeae</taxon>
        <taxon>Fraxinus</taxon>
    </lineage>
</organism>
<keyword evidence="3" id="KW-1185">Reference proteome</keyword>
<name>A0AAD1Z7X2_9LAMI</name>
<accession>A0AAD1Z7X2</accession>
<sequence>MDQHKDVYASAPFSTNSDQTDTLPFGMQTVELRGLLLWYNRVLLTMIKIAPYSEDIAEAARIKHLEFKENHLKWLEDGNLHSAVFEPADIQINGSGDAKFSTKPKYRGKYV</sequence>
<feature type="compositionally biased region" description="Polar residues" evidence="1">
    <location>
        <begin position="12"/>
        <end position="21"/>
    </location>
</feature>
<dbReference type="EMBL" id="OU503042">
    <property type="protein sequence ID" value="CAI9764495.1"/>
    <property type="molecule type" value="Genomic_DNA"/>
</dbReference>
<evidence type="ECO:0000313" key="2">
    <source>
        <dbReference type="EMBL" id="CAI9764495.1"/>
    </source>
</evidence>
<proteinExistence type="predicted"/>
<dbReference type="AlphaFoldDB" id="A0AAD1Z7X2"/>
<gene>
    <name evidence="2" type="ORF">FPE_LOCUS11925</name>
</gene>
<dbReference type="Proteomes" id="UP000834106">
    <property type="component" value="Chromosome 7"/>
</dbReference>
<feature type="region of interest" description="Disordered" evidence="1">
    <location>
        <begin position="1"/>
        <end position="21"/>
    </location>
</feature>
<protein>
    <submittedName>
        <fullName evidence="2">Uncharacterized protein</fullName>
    </submittedName>
</protein>
<evidence type="ECO:0000256" key="1">
    <source>
        <dbReference type="SAM" id="MobiDB-lite"/>
    </source>
</evidence>